<name>A0A2I8F509_9BURK</name>
<evidence type="ECO:0000256" key="2">
    <source>
        <dbReference type="PIRNR" id="PIRNR001365"/>
    </source>
</evidence>
<keyword evidence="1 2" id="KW-0456">Lyase</keyword>
<sequence length="326" mass="35684">MEKRVNSFLPGAAPTPLWAAIHTPFQSSLELDEAGLRHNARRYVELGLRGVFCNGLMGEVWALSLEERKRIVEILCNEGCDRLGVAVVITAASVNETVDLGRHAKASGVDHAVLMVPTSGPRSDEQQLAYFRLICERLDMPIVLFNAATAAGTALSPASFAKVCEIPQVTMLKSTAYRENLQLRAAARNGVVVSDPLEEHYLRNRLDHGQRILYADPEPYLYQVPGYRPIADYVAKLDAGLDAGEVMHEHEALSPLRSVFNKWVMDPLISGHMPNAALKHWCELIGLAGGPVRAPVQPLSGAQARELERDLVRCHAPGLNTSVLSS</sequence>
<dbReference type="GO" id="GO:0019262">
    <property type="term" value="P:N-acetylneuraminate catabolic process"/>
    <property type="evidence" value="ECO:0007669"/>
    <property type="project" value="TreeGrafter"/>
</dbReference>
<dbReference type="Pfam" id="PF00701">
    <property type="entry name" value="DHDPS"/>
    <property type="match status" value="1"/>
</dbReference>
<evidence type="ECO:0000256" key="1">
    <source>
        <dbReference type="ARBA" id="ARBA00023239"/>
    </source>
</evidence>
<dbReference type="GO" id="GO:0008747">
    <property type="term" value="F:N-acetylneuraminate lyase activity"/>
    <property type="evidence" value="ECO:0007669"/>
    <property type="project" value="TreeGrafter"/>
</dbReference>
<dbReference type="EMBL" id="CP026114">
    <property type="protein sequence ID" value="AUT66631.1"/>
    <property type="molecule type" value="Genomic_DNA"/>
</dbReference>
<dbReference type="Gene3D" id="3.20.20.70">
    <property type="entry name" value="Aldolase class I"/>
    <property type="match status" value="1"/>
</dbReference>
<dbReference type="GO" id="GO:0005829">
    <property type="term" value="C:cytosol"/>
    <property type="evidence" value="ECO:0007669"/>
    <property type="project" value="TreeGrafter"/>
</dbReference>
<dbReference type="InterPro" id="IPR013785">
    <property type="entry name" value="Aldolase_TIM"/>
</dbReference>
<dbReference type="SUPFAM" id="SSF51569">
    <property type="entry name" value="Aldolase"/>
    <property type="match status" value="1"/>
</dbReference>
<dbReference type="AlphaFoldDB" id="A0A2I8F509"/>
<protein>
    <submittedName>
        <fullName evidence="3">Dihydrodipicolinate synthase family protein</fullName>
    </submittedName>
</protein>
<evidence type="ECO:0000313" key="4">
    <source>
        <dbReference type="Proteomes" id="UP000243502"/>
    </source>
</evidence>
<accession>A0A2I8F509</accession>
<reference evidence="3 4" key="1">
    <citation type="submission" date="2018-01" db="EMBL/GenBank/DDBJ databases">
        <title>Species boundaries and ecological features among Paraburkholderia terrae DSMZ17804T, P. hospita DSMZ17164T and P. caribensis DSMZ13236T.</title>
        <authorList>
            <person name="Pratama A.A."/>
        </authorList>
    </citation>
    <scope>NUCLEOTIDE SEQUENCE [LARGE SCALE GENOMIC DNA]</scope>
    <source>
        <strain evidence="3 4">DSM 17804</strain>
    </source>
</reference>
<comment type="similarity">
    <text evidence="2">Belongs to the DapA family.</text>
</comment>
<dbReference type="Proteomes" id="UP000243502">
    <property type="component" value="Chromosome 4"/>
</dbReference>
<dbReference type="KEGG" id="pter:C2L65_44310"/>
<proteinExistence type="inferred from homology"/>
<dbReference type="SMART" id="SM01130">
    <property type="entry name" value="DHDPS"/>
    <property type="match status" value="1"/>
</dbReference>
<organism evidence="3 4">
    <name type="scientific">Paraburkholderia terrae</name>
    <dbReference type="NCBI Taxonomy" id="311230"/>
    <lineage>
        <taxon>Bacteria</taxon>
        <taxon>Pseudomonadati</taxon>
        <taxon>Pseudomonadota</taxon>
        <taxon>Betaproteobacteria</taxon>
        <taxon>Burkholderiales</taxon>
        <taxon>Burkholderiaceae</taxon>
        <taxon>Paraburkholderia</taxon>
    </lineage>
</organism>
<dbReference type="PIRSF" id="PIRSF001365">
    <property type="entry name" value="DHDPS"/>
    <property type="match status" value="1"/>
</dbReference>
<evidence type="ECO:0000313" key="3">
    <source>
        <dbReference type="EMBL" id="AUT66631.1"/>
    </source>
</evidence>
<dbReference type="CDD" id="cd00408">
    <property type="entry name" value="DHDPS-like"/>
    <property type="match status" value="1"/>
</dbReference>
<dbReference type="InterPro" id="IPR002220">
    <property type="entry name" value="DapA-like"/>
</dbReference>
<dbReference type="PANTHER" id="PTHR42849:SF1">
    <property type="entry name" value="N-ACETYLNEURAMINATE LYASE"/>
    <property type="match status" value="1"/>
</dbReference>
<gene>
    <name evidence="3" type="ORF">C2L65_44310</name>
</gene>
<dbReference type="PANTHER" id="PTHR42849">
    <property type="entry name" value="N-ACETYLNEURAMINATE LYASE"/>
    <property type="match status" value="1"/>
</dbReference>